<dbReference type="EMBL" id="QNQT01000001">
    <property type="protein sequence ID" value="RDU38056.1"/>
    <property type="molecule type" value="Genomic_DNA"/>
</dbReference>
<dbReference type="OrthoDB" id="5949858at2"/>
<dbReference type="SUPFAM" id="SSF46785">
    <property type="entry name" value="Winged helix' DNA-binding domain"/>
    <property type="match status" value="1"/>
</dbReference>
<evidence type="ECO:0000259" key="2">
    <source>
        <dbReference type="SMART" id="SM00418"/>
    </source>
</evidence>
<dbReference type="InterPro" id="IPR011991">
    <property type="entry name" value="ArsR-like_HTH"/>
</dbReference>
<evidence type="ECO:0000256" key="1">
    <source>
        <dbReference type="ARBA" id="ARBA00023125"/>
    </source>
</evidence>
<dbReference type="InterPro" id="IPR001845">
    <property type="entry name" value="HTH_ArsR_DNA-bd_dom"/>
</dbReference>
<keyword evidence="4" id="KW-1185">Reference proteome</keyword>
<dbReference type="Gene3D" id="6.10.140.2180">
    <property type="match status" value="1"/>
</dbReference>
<dbReference type="Proteomes" id="UP000257144">
    <property type="component" value="Unassembled WGS sequence"/>
</dbReference>
<reference evidence="3 4" key="1">
    <citation type="submission" date="2018-07" db="EMBL/GenBank/DDBJ databases">
        <title>Bacillus sp. YLB-04 draft genome sequence.</title>
        <authorList>
            <person name="Yu L."/>
            <person name="Tang X."/>
        </authorList>
    </citation>
    <scope>NUCLEOTIDE SEQUENCE [LARGE SCALE GENOMIC DNA]</scope>
    <source>
        <strain evidence="3 4">YLB-04</strain>
    </source>
</reference>
<dbReference type="GO" id="GO:0003700">
    <property type="term" value="F:DNA-binding transcription factor activity"/>
    <property type="evidence" value="ECO:0007669"/>
    <property type="project" value="InterPro"/>
</dbReference>
<dbReference type="Gene3D" id="1.10.10.10">
    <property type="entry name" value="Winged helix-like DNA-binding domain superfamily/Winged helix DNA-binding domain"/>
    <property type="match status" value="1"/>
</dbReference>
<organism evidence="3 4">
    <name type="scientific">Neobacillus piezotolerans</name>
    <dbReference type="NCBI Taxonomy" id="2259171"/>
    <lineage>
        <taxon>Bacteria</taxon>
        <taxon>Bacillati</taxon>
        <taxon>Bacillota</taxon>
        <taxon>Bacilli</taxon>
        <taxon>Bacillales</taxon>
        <taxon>Bacillaceae</taxon>
        <taxon>Neobacillus</taxon>
    </lineage>
</organism>
<dbReference type="CDD" id="cd00090">
    <property type="entry name" value="HTH_ARSR"/>
    <property type="match status" value="1"/>
</dbReference>
<dbReference type="InterPro" id="IPR036390">
    <property type="entry name" value="WH_DNA-bd_sf"/>
</dbReference>
<dbReference type="GO" id="GO:0003677">
    <property type="term" value="F:DNA binding"/>
    <property type="evidence" value="ECO:0007669"/>
    <property type="project" value="UniProtKB-KW"/>
</dbReference>
<dbReference type="InterPro" id="IPR036388">
    <property type="entry name" value="WH-like_DNA-bd_sf"/>
</dbReference>
<dbReference type="NCBIfam" id="NF005061">
    <property type="entry name" value="PRK06474.1"/>
    <property type="match status" value="1"/>
</dbReference>
<dbReference type="SMART" id="SM00418">
    <property type="entry name" value="HTH_ARSR"/>
    <property type="match status" value="1"/>
</dbReference>
<evidence type="ECO:0000313" key="3">
    <source>
        <dbReference type="EMBL" id="RDU38056.1"/>
    </source>
</evidence>
<feature type="domain" description="HTH arsR-type" evidence="2">
    <location>
        <begin position="8"/>
        <end position="92"/>
    </location>
</feature>
<protein>
    <submittedName>
        <fullName evidence="3">Transcriptional regulator</fullName>
    </submittedName>
</protein>
<comment type="caution">
    <text evidence="3">The sequence shown here is derived from an EMBL/GenBank/DDBJ whole genome shotgun (WGS) entry which is preliminary data.</text>
</comment>
<dbReference type="RefSeq" id="WP_115449967.1">
    <property type="nucleotide sequence ID" value="NZ_QNQT01000001.1"/>
</dbReference>
<evidence type="ECO:0000313" key="4">
    <source>
        <dbReference type="Proteomes" id="UP000257144"/>
    </source>
</evidence>
<accession>A0A3D8GVJ7</accession>
<sequence>MDFDRTKLILHPVRMKILQSLVNGRHRTAFELLDHIKDVPQATLYRHLNKLLEAGFIEVVQENQVRGTVEKVYALKQTARIHVDRISKEQHLELFFTFLAQLMGTYEQYLSTDFDLQRDGVTYRVARMHLTDEEFLELAQNIGRLISEAMKNEPSSERTPRNLATIVIPEKN</sequence>
<name>A0A3D8GVJ7_9BACI</name>
<dbReference type="AlphaFoldDB" id="A0A3D8GVJ7"/>
<proteinExistence type="predicted"/>
<dbReference type="Pfam" id="PF12840">
    <property type="entry name" value="HTH_20"/>
    <property type="match status" value="1"/>
</dbReference>
<gene>
    <name evidence="3" type="ORF">DRW41_00320</name>
</gene>
<keyword evidence="1" id="KW-0238">DNA-binding</keyword>